<dbReference type="RefSeq" id="WP_143892699.1">
    <property type="nucleotide sequence ID" value="NZ_CP041666.1"/>
</dbReference>
<evidence type="ECO:0000313" key="1">
    <source>
        <dbReference type="EMBL" id="QDP39781.1"/>
    </source>
</evidence>
<dbReference type="OrthoDB" id="2971044at2"/>
<evidence type="ECO:0008006" key="3">
    <source>
        <dbReference type="Google" id="ProtNLM"/>
    </source>
</evidence>
<dbReference type="AlphaFoldDB" id="A0A516KEE1"/>
<accession>A0A516KEE1</accession>
<sequence length="191" mass="22778">MIVIHNCFHWIGYHLIQKFLEEGYEVTGCDSIQSEKKENLHMFVGRNSHFEFVDTLPENRIADNDVIYIDVQSNLLSIQNQQNDTHTINIPMLFGPFMDRDKDGFYEKENYISFDSETFQEEAIWIDDYMEVLWSILMDNPSSKDWVVKPFSKSVRQEEDEDNVLYIRQTEPTANRLKQLEEHYQTFANIY</sequence>
<dbReference type="EMBL" id="CP041666">
    <property type="protein sequence ID" value="QDP39781.1"/>
    <property type="molecule type" value="Genomic_DNA"/>
</dbReference>
<evidence type="ECO:0000313" key="2">
    <source>
        <dbReference type="Proteomes" id="UP000315215"/>
    </source>
</evidence>
<dbReference type="Proteomes" id="UP000315215">
    <property type="component" value="Chromosome"/>
</dbReference>
<proteinExistence type="predicted"/>
<name>A0A516KEE1_9BACI</name>
<keyword evidence="2" id="KW-1185">Reference proteome</keyword>
<dbReference type="Gene3D" id="3.40.50.720">
    <property type="entry name" value="NAD(P)-binding Rossmann-like Domain"/>
    <property type="match status" value="1"/>
</dbReference>
<dbReference type="KEGG" id="aqt:FN924_06105"/>
<gene>
    <name evidence="1" type="ORF">FN924_06105</name>
</gene>
<protein>
    <recommendedName>
        <fullName evidence="3">NAD(P)-dependent oxidoreductase</fullName>
    </recommendedName>
</protein>
<organism evidence="1 2">
    <name type="scientific">Radiobacillus deserti</name>
    <dbReference type="NCBI Taxonomy" id="2594883"/>
    <lineage>
        <taxon>Bacteria</taxon>
        <taxon>Bacillati</taxon>
        <taxon>Bacillota</taxon>
        <taxon>Bacilli</taxon>
        <taxon>Bacillales</taxon>
        <taxon>Bacillaceae</taxon>
        <taxon>Radiobacillus</taxon>
    </lineage>
</organism>
<reference evidence="1 2" key="1">
    <citation type="submission" date="2019-07" db="EMBL/GenBank/DDBJ databases">
        <authorList>
            <person name="Li J."/>
        </authorList>
    </citation>
    <scope>NUCLEOTIDE SEQUENCE [LARGE SCALE GENOMIC DNA]</scope>
    <source>
        <strain evidence="1 2">TKL69</strain>
    </source>
</reference>